<evidence type="ECO:0000256" key="3">
    <source>
        <dbReference type="ARBA" id="ARBA00022670"/>
    </source>
</evidence>
<proteinExistence type="inferred from homology"/>
<evidence type="ECO:0000256" key="2">
    <source>
        <dbReference type="ARBA" id="ARBA00022596"/>
    </source>
</evidence>
<sequence>MINKEQKQRITILGIGNTLFSDEGVGVHLLPILEEALKDDKNIEIIEGLTDGMKLLGPVEDAEYLIIIDAINAGKEGGTIITLVGEEIPAYFGIKMSVHQLGFQEVLFAAQMRERYPKQIVMFGMQPTSLQLGVELTETNQRKLGELAEVVIDQVNRWRHVS</sequence>
<dbReference type="KEGG" id="nnv:QNH39_16945"/>
<keyword evidence="2" id="KW-0533">Nickel</keyword>
<dbReference type="SUPFAM" id="SSF53163">
    <property type="entry name" value="HybD-like"/>
    <property type="match status" value="1"/>
</dbReference>
<organism evidence="7 8">
    <name type="scientific">Neobacillus novalis</name>
    <dbReference type="NCBI Taxonomy" id="220687"/>
    <lineage>
        <taxon>Bacteria</taxon>
        <taxon>Bacillati</taxon>
        <taxon>Bacillota</taxon>
        <taxon>Bacilli</taxon>
        <taxon>Bacillales</taxon>
        <taxon>Bacillaceae</taxon>
        <taxon>Neobacillus</taxon>
    </lineage>
</organism>
<accession>A0AA95MM03</accession>
<keyword evidence="6" id="KW-0378">Hydrolase</keyword>
<dbReference type="RefSeq" id="WP_066088997.1">
    <property type="nucleotide sequence ID" value="NZ_CP126114.1"/>
</dbReference>
<reference evidence="7" key="1">
    <citation type="submission" date="2023-05" db="EMBL/GenBank/DDBJ databases">
        <title>Comparative genomics of Bacillaceae isolates and their secondary metabolite potential.</title>
        <authorList>
            <person name="Song L."/>
            <person name="Nielsen L.J."/>
            <person name="Mohite O."/>
            <person name="Xu X."/>
            <person name="Weber T."/>
            <person name="Kovacs A.T."/>
        </authorList>
    </citation>
    <scope>NUCLEOTIDE SEQUENCE</scope>
    <source>
        <strain evidence="7">XLM17</strain>
    </source>
</reference>
<dbReference type="FunFam" id="3.40.50.1450:FF:000002">
    <property type="entry name" value="Hydrogenase 1 maturation protease"/>
    <property type="match status" value="1"/>
</dbReference>
<dbReference type="InterPro" id="IPR000671">
    <property type="entry name" value="Peptidase_A31"/>
</dbReference>
<keyword evidence="5" id="KW-0064">Aspartyl protease</keyword>
<gene>
    <name evidence="7" type="ORF">QNH39_16945</name>
</gene>
<evidence type="ECO:0000256" key="6">
    <source>
        <dbReference type="ARBA" id="ARBA00022801"/>
    </source>
</evidence>
<name>A0AA95MM03_9BACI</name>
<dbReference type="Gene3D" id="3.40.50.1450">
    <property type="entry name" value="HybD-like"/>
    <property type="match status" value="1"/>
</dbReference>
<dbReference type="Proteomes" id="UP001178288">
    <property type="component" value="Chromosome"/>
</dbReference>
<dbReference type="NCBIfam" id="TIGR00072">
    <property type="entry name" value="hydrog_prot"/>
    <property type="match status" value="1"/>
</dbReference>
<keyword evidence="3" id="KW-0645">Protease</keyword>
<keyword evidence="8" id="KW-1185">Reference proteome</keyword>
<dbReference type="PRINTS" id="PR00446">
    <property type="entry name" value="HYDRGNUPTAKE"/>
</dbReference>
<dbReference type="EMBL" id="CP126114">
    <property type="protein sequence ID" value="WHY84340.1"/>
    <property type="molecule type" value="Genomic_DNA"/>
</dbReference>
<evidence type="ECO:0000256" key="1">
    <source>
        <dbReference type="ARBA" id="ARBA00006814"/>
    </source>
</evidence>
<dbReference type="PANTHER" id="PTHR30302:SF1">
    <property type="entry name" value="HYDROGENASE 2 MATURATION PROTEASE"/>
    <property type="match status" value="1"/>
</dbReference>
<dbReference type="AlphaFoldDB" id="A0AA95MM03"/>
<evidence type="ECO:0000313" key="7">
    <source>
        <dbReference type="EMBL" id="WHY84340.1"/>
    </source>
</evidence>
<dbReference type="GO" id="GO:0008047">
    <property type="term" value="F:enzyme activator activity"/>
    <property type="evidence" value="ECO:0007669"/>
    <property type="project" value="InterPro"/>
</dbReference>
<evidence type="ECO:0000313" key="8">
    <source>
        <dbReference type="Proteomes" id="UP001178288"/>
    </source>
</evidence>
<protein>
    <submittedName>
        <fullName evidence="7">HyaD/HybD family hydrogenase maturation endopeptidase</fullName>
    </submittedName>
</protein>
<dbReference type="PANTHER" id="PTHR30302">
    <property type="entry name" value="HYDROGENASE 1 MATURATION PROTEASE"/>
    <property type="match status" value="1"/>
</dbReference>
<dbReference type="GO" id="GO:0016485">
    <property type="term" value="P:protein processing"/>
    <property type="evidence" value="ECO:0007669"/>
    <property type="project" value="TreeGrafter"/>
</dbReference>
<dbReference type="Pfam" id="PF01750">
    <property type="entry name" value="HycI"/>
    <property type="match status" value="1"/>
</dbReference>
<keyword evidence="4" id="KW-0479">Metal-binding</keyword>
<dbReference type="InterPro" id="IPR023430">
    <property type="entry name" value="Pept_HybD-like_dom_sf"/>
</dbReference>
<dbReference type="CDD" id="cd06062">
    <property type="entry name" value="H2MP_MemB-H2up"/>
    <property type="match status" value="1"/>
</dbReference>
<dbReference type="GO" id="GO:0004190">
    <property type="term" value="F:aspartic-type endopeptidase activity"/>
    <property type="evidence" value="ECO:0007669"/>
    <property type="project" value="UniProtKB-KW"/>
</dbReference>
<evidence type="ECO:0000256" key="4">
    <source>
        <dbReference type="ARBA" id="ARBA00022723"/>
    </source>
</evidence>
<comment type="similarity">
    <text evidence="1">Belongs to the peptidase A31 family.</text>
</comment>
<dbReference type="GO" id="GO:0046872">
    <property type="term" value="F:metal ion binding"/>
    <property type="evidence" value="ECO:0007669"/>
    <property type="project" value="UniProtKB-KW"/>
</dbReference>
<evidence type="ECO:0000256" key="5">
    <source>
        <dbReference type="ARBA" id="ARBA00022750"/>
    </source>
</evidence>